<evidence type="ECO:0000259" key="4">
    <source>
        <dbReference type="Pfam" id="PF08501"/>
    </source>
</evidence>
<keyword evidence="3" id="KW-0028">Amino-acid biosynthesis</keyword>
<dbReference type="GO" id="GO:0005829">
    <property type="term" value="C:cytosol"/>
    <property type="evidence" value="ECO:0007669"/>
    <property type="project" value="TreeGrafter"/>
</dbReference>
<dbReference type="Proteomes" id="UP000308528">
    <property type="component" value="Unassembled WGS sequence"/>
</dbReference>
<protein>
    <submittedName>
        <fullName evidence="5">Shikimate dehydrogenase</fullName>
    </submittedName>
</protein>
<reference evidence="5 6" key="1">
    <citation type="submission" date="2019-04" db="EMBL/GenBank/DDBJ databases">
        <title>Lewinella litorea sp. nov., isolated from a marine sand.</title>
        <authorList>
            <person name="Yoon J.-H."/>
        </authorList>
    </citation>
    <scope>NUCLEOTIDE SEQUENCE [LARGE SCALE GENOMIC DNA]</scope>
    <source>
        <strain evidence="5 6">HSMS-39</strain>
    </source>
</reference>
<dbReference type="GO" id="GO:0004764">
    <property type="term" value="F:shikimate 3-dehydrogenase (NADP+) activity"/>
    <property type="evidence" value="ECO:0007669"/>
    <property type="project" value="InterPro"/>
</dbReference>
<dbReference type="SUPFAM" id="SSF51735">
    <property type="entry name" value="NAD(P)-binding Rossmann-fold domains"/>
    <property type="match status" value="1"/>
</dbReference>
<dbReference type="OrthoDB" id="9792692at2"/>
<feature type="domain" description="Shikimate dehydrogenase substrate binding N-terminal" evidence="4">
    <location>
        <begin position="6"/>
        <end position="89"/>
    </location>
</feature>
<dbReference type="GO" id="GO:0009423">
    <property type="term" value="P:chorismate biosynthetic process"/>
    <property type="evidence" value="ECO:0007669"/>
    <property type="project" value="TreeGrafter"/>
</dbReference>
<dbReference type="InterPro" id="IPR046346">
    <property type="entry name" value="Aminoacid_DH-like_N_sf"/>
</dbReference>
<dbReference type="Gene3D" id="3.40.50.10860">
    <property type="entry name" value="Leucine Dehydrogenase, chain A, domain 1"/>
    <property type="match status" value="1"/>
</dbReference>
<name>A0A4S4NNR4_9BACT</name>
<evidence type="ECO:0000256" key="2">
    <source>
        <dbReference type="ARBA" id="ARBA00023002"/>
    </source>
</evidence>
<organism evidence="5 6">
    <name type="scientific">Neolewinella litorea</name>
    <dbReference type="NCBI Taxonomy" id="2562452"/>
    <lineage>
        <taxon>Bacteria</taxon>
        <taxon>Pseudomonadati</taxon>
        <taxon>Bacteroidota</taxon>
        <taxon>Saprospiria</taxon>
        <taxon>Saprospirales</taxon>
        <taxon>Lewinellaceae</taxon>
        <taxon>Neolewinella</taxon>
    </lineage>
</organism>
<dbReference type="EMBL" id="SRSF01000001">
    <property type="protein sequence ID" value="THH41649.1"/>
    <property type="molecule type" value="Genomic_DNA"/>
</dbReference>
<gene>
    <name evidence="5" type="ORF">E4021_03375</name>
</gene>
<dbReference type="InterPro" id="IPR013708">
    <property type="entry name" value="Shikimate_DH-bd_N"/>
</dbReference>
<dbReference type="CDD" id="cd01065">
    <property type="entry name" value="NAD_bind_Shikimate_DH"/>
    <property type="match status" value="1"/>
</dbReference>
<dbReference type="AlphaFoldDB" id="A0A4S4NNR4"/>
<comment type="caution">
    <text evidence="5">The sequence shown here is derived from an EMBL/GenBank/DDBJ whole genome shotgun (WGS) entry which is preliminary data.</text>
</comment>
<dbReference type="PANTHER" id="PTHR21089:SF1">
    <property type="entry name" value="BIFUNCTIONAL 3-DEHYDROQUINATE DEHYDRATASE_SHIKIMATE DEHYDROGENASE, CHLOROPLASTIC"/>
    <property type="match status" value="1"/>
</dbReference>
<dbReference type="Pfam" id="PF08501">
    <property type="entry name" value="Shikimate_dh_N"/>
    <property type="match status" value="1"/>
</dbReference>
<dbReference type="GO" id="GO:0019632">
    <property type="term" value="P:shikimate metabolic process"/>
    <property type="evidence" value="ECO:0007669"/>
    <property type="project" value="TreeGrafter"/>
</dbReference>
<dbReference type="InterPro" id="IPR036291">
    <property type="entry name" value="NAD(P)-bd_dom_sf"/>
</dbReference>
<dbReference type="Gene3D" id="3.40.50.720">
    <property type="entry name" value="NAD(P)-binding Rossmann-like Domain"/>
    <property type="match status" value="1"/>
</dbReference>
<evidence type="ECO:0000256" key="1">
    <source>
        <dbReference type="ARBA" id="ARBA00004871"/>
    </source>
</evidence>
<dbReference type="InterPro" id="IPR022893">
    <property type="entry name" value="Shikimate_DH_fam"/>
</dbReference>
<dbReference type="RefSeq" id="WP_136456493.1">
    <property type="nucleotide sequence ID" value="NZ_SRSF01000001.1"/>
</dbReference>
<dbReference type="PANTHER" id="PTHR21089">
    <property type="entry name" value="SHIKIMATE DEHYDROGENASE"/>
    <property type="match status" value="1"/>
</dbReference>
<dbReference type="SUPFAM" id="SSF53223">
    <property type="entry name" value="Aminoacid dehydrogenase-like, N-terminal domain"/>
    <property type="match status" value="1"/>
</dbReference>
<keyword evidence="6" id="KW-1185">Reference proteome</keyword>
<keyword evidence="2" id="KW-0560">Oxidoreductase</keyword>
<sequence>MPTFGLLGFPLSHSFSRGYFTAKFVDLGIDHTHRYLNFEYRSADQFRKILNEYPDLRGVNVTIPHKQAILSLLDEVDPVAKRIGAVNTILVKGGRTSGFNTDYQGFSQDLIRQLAAQQRFTNLRGESALILGTGGAARAVWEALVGMGVKPKMVSRTPSPEGYSYDHLDKQTIKDHRLIVNTTPLGMHPNTDASPNIPYQHLSPAHFCYDLVYNPSETSFMKRARGAGAGASNGLGMLYAQAEAAWEIWNRE</sequence>
<accession>A0A4S4NNR4</accession>
<dbReference type="GO" id="GO:0050661">
    <property type="term" value="F:NADP binding"/>
    <property type="evidence" value="ECO:0007669"/>
    <property type="project" value="TreeGrafter"/>
</dbReference>
<evidence type="ECO:0000313" key="5">
    <source>
        <dbReference type="EMBL" id="THH41649.1"/>
    </source>
</evidence>
<dbReference type="GO" id="GO:0009073">
    <property type="term" value="P:aromatic amino acid family biosynthetic process"/>
    <property type="evidence" value="ECO:0007669"/>
    <property type="project" value="UniProtKB-KW"/>
</dbReference>
<proteinExistence type="predicted"/>
<keyword evidence="3" id="KW-0057">Aromatic amino acid biosynthesis</keyword>
<comment type="pathway">
    <text evidence="1">Metabolic intermediate biosynthesis; chorismate biosynthesis; chorismate from D-erythrose 4-phosphate and phosphoenolpyruvate: step 4/7.</text>
</comment>
<evidence type="ECO:0000256" key="3">
    <source>
        <dbReference type="ARBA" id="ARBA00023141"/>
    </source>
</evidence>
<evidence type="ECO:0000313" key="6">
    <source>
        <dbReference type="Proteomes" id="UP000308528"/>
    </source>
</evidence>